<dbReference type="InterPro" id="IPR029063">
    <property type="entry name" value="SAM-dependent_MTases_sf"/>
</dbReference>
<dbReference type="EMBL" id="LVJS01000033">
    <property type="protein sequence ID" value="KZC24138.1"/>
    <property type="molecule type" value="Genomic_DNA"/>
</dbReference>
<proteinExistence type="predicted"/>
<dbReference type="Gene3D" id="3.40.50.150">
    <property type="entry name" value="Vaccinia Virus protein VP39"/>
    <property type="match status" value="1"/>
</dbReference>
<dbReference type="InterPro" id="IPR052514">
    <property type="entry name" value="SAM-dependent_MTase"/>
</dbReference>
<comment type="caution">
    <text evidence="2">The sequence shown here is derived from an EMBL/GenBank/DDBJ whole genome shotgun (WGS) entry which is preliminary data.</text>
</comment>
<dbReference type="Proteomes" id="UP000076131">
    <property type="component" value="Unassembled WGS sequence"/>
</dbReference>
<dbReference type="NCBIfam" id="TIGR01444">
    <property type="entry name" value="fkbM_fam"/>
    <property type="match status" value="1"/>
</dbReference>
<keyword evidence="3" id="KW-1185">Reference proteome</keyword>
<feature type="domain" description="Methyltransferase FkbM" evidence="1">
    <location>
        <begin position="18"/>
        <end position="119"/>
    </location>
</feature>
<dbReference type="AlphaFoldDB" id="A0A154QJ07"/>
<protein>
    <recommendedName>
        <fullName evidence="1">Methyltransferase FkbM domain-containing protein</fullName>
    </recommendedName>
</protein>
<reference evidence="2 3" key="1">
    <citation type="journal article" date="2016" name="MBio">
        <title>Lateral Gene Transfer in a Heavy Metal-Contaminated-Groundwater Microbial Community.</title>
        <authorList>
            <person name="Hemme C.L."/>
            <person name="Green S.J."/>
            <person name="Rishishwar L."/>
            <person name="Prakash O."/>
            <person name="Pettenato A."/>
            <person name="Chakraborty R."/>
            <person name="Deutschbauer A.M."/>
            <person name="Van Nostrand J.D."/>
            <person name="Wu L."/>
            <person name="He Z."/>
            <person name="Jordan I.K."/>
            <person name="Hazen T.C."/>
            <person name="Arkin A.P."/>
            <person name="Kostka J.E."/>
            <person name="Zhou J."/>
        </authorList>
    </citation>
    <scope>NUCLEOTIDE SEQUENCE [LARGE SCALE GENOMIC DNA]</scope>
    <source>
        <strain evidence="2 3">FW104-T7</strain>
    </source>
</reference>
<sequence>MNTAVASNIKTHNVGLGAEQGESELTFSPDNRSGGFVSNQMQASAGHTIETITIRTMDQMVRSAGLSSVDFVKMDVEGFEVSVIRGAPETLRRFRPTFVMEMNHWCLNAFQRMSVPDFLDVMRAAFPVLYAVQGNTYADLHNPDYSYIVMYRHILQGQYATLVGTFDAARLSMFSSLYSHGID</sequence>
<dbReference type="SUPFAM" id="SSF53335">
    <property type="entry name" value="S-adenosyl-L-methionine-dependent methyltransferases"/>
    <property type="match status" value="1"/>
</dbReference>
<evidence type="ECO:0000259" key="1">
    <source>
        <dbReference type="Pfam" id="PF05050"/>
    </source>
</evidence>
<evidence type="ECO:0000313" key="2">
    <source>
        <dbReference type="EMBL" id="KZC24138.1"/>
    </source>
</evidence>
<name>A0A154QJ07_9GAMM</name>
<dbReference type="eggNOG" id="COG2242">
    <property type="taxonomic scope" value="Bacteria"/>
</dbReference>
<dbReference type="InterPro" id="IPR006342">
    <property type="entry name" value="FkbM_mtfrase"/>
</dbReference>
<organism evidence="2 3">
    <name type="scientific">Rhodanobacter thiooxydans</name>
    <dbReference type="NCBI Taxonomy" id="416169"/>
    <lineage>
        <taxon>Bacteria</taxon>
        <taxon>Pseudomonadati</taxon>
        <taxon>Pseudomonadota</taxon>
        <taxon>Gammaproteobacteria</taxon>
        <taxon>Lysobacterales</taxon>
        <taxon>Rhodanobacteraceae</taxon>
        <taxon>Rhodanobacter</taxon>
    </lineage>
</organism>
<accession>A0A154QJ07</accession>
<gene>
    <name evidence="2" type="ORF">RHOFW104T7_10495</name>
</gene>
<dbReference type="PANTHER" id="PTHR34203:SF15">
    <property type="entry name" value="SLL1173 PROTEIN"/>
    <property type="match status" value="1"/>
</dbReference>
<dbReference type="PANTHER" id="PTHR34203">
    <property type="entry name" value="METHYLTRANSFERASE, FKBM FAMILY PROTEIN"/>
    <property type="match status" value="1"/>
</dbReference>
<dbReference type="Pfam" id="PF05050">
    <property type="entry name" value="Methyltransf_21"/>
    <property type="match status" value="1"/>
</dbReference>
<evidence type="ECO:0000313" key="3">
    <source>
        <dbReference type="Proteomes" id="UP000076131"/>
    </source>
</evidence>